<evidence type="ECO:0000313" key="4">
    <source>
        <dbReference type="Proteomes" id="UP000494106"/>
    </source>
</evidence>
<keyword evidence="4" id="KW-1185">Reference proteome</keyword>
<evidence type="ECO:0000256" key="1">
    <source>
        <dbReference type="SAM" id="MobiDB-lite"/>
    </source>
</evidence>
<dbReference type="AlphaFoldDB" id="A0A8S1B323"/>
<organism evidence="3 4">
    <name type="scientific">Arctia plantaginis</name>
    <name type="common">Wood tiger moth</name>
    <name type="synonym">Phalaena plantaginis</name>
    <dbReference type="NCBI Taxonomy" id="874455"/>
    <lineage>
        <taxon>Eukaryota</taxon>
        <taxon>Metazoa</taxon>
        <taxon>Ecdysozoa</taxon>
        <taxon>Arthropoda</taxon>
        <taxon>Hexapoda</taxon>
        <taxon>Insecta</taxon>
        <taxon>Pterygota</taxon>
        <taxon>Neoptera</taxon>
        <taxon>Endopterygota</taxon>
        <taxon>Lepidoptera</taxon>
        <taxon>Glossata</taxon>
        <taxon>Ditrysia</taxon>
        <taxon>Noctuoidea</taxon>
        <taxon>Erebidae</taxon>
        <taxon>Arctiinae</taxon>
        <taxon>Arctia</taxon>
    </lineage>
</organism>
<comment type="caution">
    <text evidence="3">The sequence shown here is derived from an EMBL/GenBank/DDBJ whole genome shotgun (WGS) entry which is preliminary data.</text>
</comment>
<feature type="compositionally biased region" description="Polar residues" evidence="1">
    <location>
        <begin position="263"/>
        <end position="272"/>
    </location>
</feature>
<proteinExistence type="predicted"/>
<evidence type="ECO:0000313" key="5">
    <source>
        <dbReference type="Proteomes" id="UP000494256"/>
    </source>
</evidence>
<dbReference type="PANTHER" id="PTHR28348">
    <property type="entry name" value="UPF0193 PROTEIN EVG1"/>
    <property type="match status" value="1"/>
</dbReference>
<dbReference type="Proteomes" id="UP000494256">
    <property type="component" value="Unassembled WGS sequence"/>
</dbReference>
<dbReference type="Pfam" id="PF05250">
    <property type="entry name" value="UPF0193"/>
    <property type="match status" value="1"/>
</dbReference>
<feature type="compositionally biased region" description="Basic and acidic residues" evidence="1">
    <location>
        <begin position="252"/>
        <end position="261"/>
    </location>
</feature>
<dbReference type="EMBL" id="CADEBC010000561">
    <property type="protein sequence ID" value="CAB3253875.1"/>
    <property type="molecule type" value="Genomic_DNA"/>
</dbReference>
<dbReference type="InterPro" id="IPR007914">
    <property type="entry name" value="UPF0193"/>
</dbReference>
<evidence type="ECO:0000313" key="3">
    <source>
        <dbReference type="EMBL" id="CAB3253875.1"/>
    </source>
</evidence>
<dbReference type="PANTHER" id="PTHR28348:SF1">
    <property type="entry name" value="UPF0193 PROTEIN EVG1"/>
    <property type="match status" value="1"/>
</dbReference>
<accession>A0A8S1B323</accession>
<protein>
    <submittedName>
        <fullName evidence="3">Uncharacterized protein</fullName>
    </submittedName>
</protein>
<gene>
    <name evidence="3" type="ORF">APLA_LOCUS14324</name>
    <name evidence="2" type="ORF">APLA_LOCUS1522</name>
</gene>
<reference evidence="4 5" key="1">
    <citation type="submission" date="2020-04" db="EMBL/GenBank/DDBJ databases">
        <authorList>
            <person name="Wallbank WR R."/>
            <person name="Pardo Diaz C."/>
            <person name="Kozak K."/>
            <person name="Martin S."/>
            <person name="Jiggins C."/>
            <person name="Moest M."/>
            <person name="Warren A I."/>
            <person name="Byers J.R.P. K."/>
            <person name="Montejo-Kovacevich G."/>
            <person name="Yen C E."/>
        </authorList>
    </citation>
    <scope>NUCLEOTIDE SEQUENCE [LARGE SCALE GENOMIC DNA]</scope>
</reference>
<name>A0A8S1B323_ARCPL</name>
<feature type="region of interest" description="Disordered" evidence="1">
    <location>
        <begin position="124"/>
        <end position="151"/>
    </location>
</feature>
<feature type="region of interest" description="Disordered" evidence="1">
    <location>
        <begin position="219"/>
        <end position="279"/>
    </location>
</feature>
<evidence type="ECO:0000313" key="2">
    <source>
        <dbReference type="EMBL" id="CAB3223678.1"/>
    </source>
</evidence>
<dbReference type="EMBL" id="CADEBD010000171">
    <property type="protein sequence ID" value="CAB3223678.1"/>
    <property type="molecule type" value="Genomic_DNA"/>
</dbReference>
<sequence length="279" mass="31693">MQKPDADGYVTITWPSKNIPHGGIFHTRVANPSYGQRELLKVLLEESKLTLTQNQKNAYLLRQQDDTKPTHQPQSRKLLIRPRTSRRRSLSEIRSSGAYDYGGYQPLKRGQDREQMKEKLANTMTYGDAEEQPKPMIISTKKKGPPKLPTNKEKWNELVTQIRERTEWLAEMEYLGHGAAHRDIIGDQIAERMRALDALGVDSECSTARSTASGFSILRSNEPLQKPPSAAPSRHSSTRSDKNVKKQSVRTSGREGKKEENVASYSQLSLLQKSPRRRQ</sequence>
<dbReference type="OrthoDB" id="10262032at2759"/>
<dbReference type="Proteomes" id="UP000494106">
    <property type="component" value="Unassembled WGS sequence"/>
</dbReference>